<evidence type="ECO:0000313" key="6">
    <source>
        <dbReference type="EMBL" id="GGM79114.1"/>
    </source>
</evidence>
<evidence type="ECO:0000256" key="4">
    <source>
        <dbReference type="ARBA" id="ARBA00023136"/>
    </source>
</evidence>
<reference evidence="6" key="1">
    <citation type="journal article" date="2014" name="Int. J. Syst. Evol. Microbiol.">
        <title>Complete genome sequence of Corynebacterium casei LMG S-19264T (=DSM 44701T), isolated from a smear-ripened cheese.</title>
        <authorList>
            <consortium name="US DOE Joint Genome Institute (JGI-PGF)"/>
            <person name="Walter F."/>
            <person name="Albersmeier A."/>
            <person name="Kalinowski J."/>
            <person name="Ruckert C."/>
        </authorList>
    </citation>
    <scope>NUCLEOTIDE SEQUENCE</scope>
    <source>
        <strain evidence="6">CGMCC 4.5737</strain>
    </source>
</reference>
<dbReference type="PANTHER" id="PTHR42038">
    <property type="match status" value="1"/>
</dbReference>
<comment type="subcellular location">
    <subcellularLocation>
        <location evidence="1">Membrane</location>
        <topology evidence="1">Multi-pass membrane protein</topology>
    </subcellularLocation>
</comment>
<comment type="caution">
    <text evidence="6">The sequence shown here is derived from an EMBL/GenBank/DDBJ whole genome shotgun (WGS) entry which is preliminary data.</text>
</comment>
<dbReference type="InterPro" id="IPR039020">
    <property type="entry name" value="PaxB-like"/>
</dbReference>
<name>A0A8J3CHQ9_9PSEU</name>
<accession>A0A8J3CHQ9</accession>
<dbReference type="Pfam" id="PF25129">
    <property type="entry name" value="Pyr4-TMTC"/>
    <property type="match status" value="1"/>
</dbReference>
<dbReference type="RefSeq" id="WP_189061528.1">
    <property type="nucleotide sequence ID" value="NZ_BMMK01000043.1"/>
</dbReference>
<evidence type="ECO:0000313" key="7">
    <source>
        <dbReference type="Proteomes" id="UP000637578"/>
    </source>
</evidence>
<keyword evidence="7" id="KW-1185">Reference proteome</keyword>
<feature type="transmembrane region" description="Helical" evidence="5">
    <location>
        <begin position="97"/>
        <end position="116"/>
    </location>
</feature>
<evidence type="ECO:0000256" key="1">
    <source>
        <dbReference type="ARBA" id="ARBA00004141"/>
    </source>
</evidence>
<dbReference type="EMBL" id="BMMK01000043">
    <property type="protein sequence ID" value="GGM79114.1"/>
    <property type="molecule type" value="Genomic_DNA"/>
</dbReference>
<evidence type="ECO:0000256" key="2">
    <source>
        <dbReference type="ARBA" id="ARBA00022692"/>
    </source>
</evidence>
<feature type="transmembrane region" description="Helical" evidence="5">
    <location>
        <begin position="186"/>
        <end position="206"/>
    </location>
</feature>
<dbReference type="Proteomes" id="UP000637578">
    <property type="component" value="Unassembled WGS sequence"/>
</dbReference>
<reference evidence="6" key="2">
    <citation type="submission" date="2020-09" db="EMBL/GenBank/DDBJ databases">
        <authorList>
            <person name="Sun Q."/>
            <person name="Zhou Y."/>
        </authorList>
    </citation>
    <scope>NUCLEOTIDE SEQUENCE</scope>
    <source>
        <strain evidence="6">CGMCC 4.5737</strain>
    </source>
</reference>
<dbReference type="PANTHER" id="PTHR42038:SF2">
    <property type="entry name" value="TERPENE CYCLASE AUSL"/>
    <property type="match status" value="1"/>
</dbReference>
<organism evidence="6 7">
    <name type="scientific">Longimycelium tulufanense</name>
    <dbReference type="NCBI Taxonomy" id="907463"/>
    <lineage>
        <taxon>Bacteria</taxon>
        <taxon>Bacillati</taxon>
        <taxon>Actinomycetota</taxon>
        <taxon>Actinomycetes</taxon>
        <taxon>Pseudonocardiales</taxon>
        <taxon>Pseudonocardiaceae</taxon>
        <taxon>Longimycelium</taxon>
    </lineage>
</organism>
<gene>
    <name evidence="6" type="ORF">GCM10012275_57150</name>
</gene>
<feature type="transmembrane region" description="Helical" evidence="5">
    <location>
        <begin position="30"/>
        <end position="49"/>
    </location>
</feature>
<keyword evidence="2 5" id="KW-0812">Transmembrane</keyword>
<proteinExistence type="predicted"/>
<sequence>MYATLQTLGGLFWTATYLLAIRQGHRDRTYGIPLVALWANISWEFVYTFVRPPAHDDPGLNKLNFASNLLWFTFDVVIVVQALTYGRREFPRLRASVFYGMFALGLATACATVMLVSDEFDDPFGARAAFGQNLLMSGAFLMMLHARGSLRGQSASIALCKMMGTGMASLAFALHPPKPSYEDSVLLPFLFVTILVYDVIYLIAVLRARRQATGKPGRDEETHERAA</sequence>
<evidence type="ECO:0000256" key="5">
    <source>
        <dbReference type="SAM" id="Phobius"/>
    </source>
</evidence>
<keyword evidence="3 5" id="KW-1133">Transmembrane helix</keyword>
<protein>
    <submittedName>
        <fullName evidence="6">Uncharacterized protein</fullName>
    </submittedName>
</protein>
<evidence type="ECO:0000256" key="3">
    <source>
        <dbReference type="ARBA" id="ARBA00022989"/>
    </source>
</evidence>
<feature type="transmembrane region" description="Helical" evidence="5">
    <location>
        <begin position="69"/>
        <end position="85"/>
    </location>
</feature>
<feature type="transmembrane region" description="Helical" evidence="5">
    <location>
        <begin position="128"/>
        <end position="146"/>
    </location>
</feature>
<dbReference type="GO" id="GO:0016829">
    <property type="term" value="F:lyase activity"/>
    <property type="evidence" value="ECO:0007669"/>
    <property type="project" value="InterPro"/>
</dbReference>
<dbReference type="AlphaFoldDB" id="A0A8J3CHQ9"/>
<feature type="transmembrane region" description="Helical" evidence="5">
    <location>
        <begin position="158"/>
        <end position="174"/>
    </location>
</feature>
<keyword evidence="4 5" id="KW-0472">Membrane</keyword>
<dbReference type="GO" id="GO:0016020">
    <property type="term" value="C:membrane"/>
    <property type="evidence" value="ECO:0007669"/>
    <property type="project" value="UniProtKB-SubCell"/>
</dbReference>